<dbReference type="Gene3D" id="3.30.2410.10">
    <property type="entry name" value="Hect, E3 ligase catalytic domain"/>
    <property type="match status" value="1"/>
</dbReference>
<dbReference type="Pfam" id="PF00632">
    <property type="entry name" value="HECT"/>
    <property type="match status" value="1"/>
</dbReference>
<organism evidence="5 6">
    <name type="scientific">Cymbomonas tetramitiformis</name>
    <dbReference type="NCBI Taxonomy" id="36881"/>
    <lineage>
        <taxon>Eukaryota</taxon>
        <taxon>Viridiplantae</taxon>
        <taxon>Chlorophyta</taxon>
        <taxon>Pyramimonadophyceae</taxon>
        <taxon>Pyramimonadales</taxon>
        <taxon>Pyramimonadaceae</taxon>
        <taxon>Cymbomonas</taxon>
    </lineage>
</organism>
<dbReference type="AlphaFoldDB" id="A0AAE0GBJ7"/>
<sequence>MRVCESLRVGAERLLLEGITTCHTPLKPHGKVWTGEPYVFDSIPTCLAGATLCRGPREDVAAGTVITIKSLVMQDIYLAVEKHPAPNSRQRDGGFSAALPALGWAQIREELTWKGEGDNRGEREGAMLVFHTQAKQLALPATTTEQTTMVLMCRTASEDYDVLCVEPDVDLHQGCDGGAKGDATEGGDEAWAVQIAPSAAELPAAAPGDRLGVGLALNNQCKSTGELVFTKNGRRIFTARRRKGWPERPLFAAVGAGGGSVHMRARHCRAHFSASGVAVMEAEEAPTWMRRRHLCMEAVDALHSGKEFPEEILAHPETPFTEWWGPTPKNKGPGRRPASSAGSWPAAALSGWSLEADAALGKAVQEAMGGHSAVSSTAELLQMVRETHPSVIVRPASPQLAGFDMEALSHRLKLLWRLSALLMEAAPMALCPGLRGCGAVAERLCRAMRQMMFPAWRMRLAQDIVSRRQSALRADRRYNAESHGGRRRVKVDRRAHLSGTVPPGEASVFAQLWRQMKGAPMRNIAMVTQARGGQWWTVEFAGEAMQDAGGGFRETISVIAQELMSPATPLFVPVPNLENGVGRYRETYIPNSQSLEADDTYKFLGQLMGGAFSTSNKLMLRLNPLVWKLLGEDLVTWEDYAEVDHTQHRLLEYYADALEQGWMELGEFVQDTVPDLLQANFPQEARLTMKDLDECHTAADCIALLQEAHLHRSARQVCAMREGLLDIVPMECLRLLTWKELELAVCGDVEIPVAEIRSSCVVEGVGDVVMGWLWRALEEFSAEERSLFLRFVTGQGRLPVEIKVASNGENSDRLPMAATCYNTLKLPSYNNYENLRDKLRMAIQHPEMELA</sequence>
<evidence type="ECO:0000259" key="4">
    <source>
        <dbReference type="PROSITE" id="PS50237"/>
    </source>
</evidence>
<feature type="active site" description="Glycyl thioester intermediate" evidence="2">
    <location>
        <position position="820"/>
    </location>
</feature>
<evidence type="ECO:0000313" key="5">
    <source>
        <dbReference type="EMBL" id="KAK3275079.1"/>
    </source>
</evidence>
<dbReference type="PANTHER" id="PTHR46654">
    <property type="entry name" value="E3 UBIQUITIN-PROTEIN LIGASE HECTD3"/>
    <property type="match status" value="1"/>
</dbReference>
<dbReference type="Gene3D" id="3.90.1750.10">
    <property type="entry name" value="Hect, E3 ligase catalytic domains"/>
    <property type="match status" value="1"/>
</dbReference>
<evidence type="ECO:0000256" key="3">
    <source>
        <dbReference type="SAM" id="MobiDB-lite"/>
    </source>
</evidence>
<dbReference type="Gene3D" id="2.60.120.920">
    <property type="match status" value="1"/>
</dbReference>
<keyword evidence="1 2" id="KW-0833">Ubl conjugation pathway</keyword>
<dbReference type="Gene3D" id="3.30.2160.10">
    <property type="entry name" value="Hect, E3 ligase catalytic domain"/>
    <property type="match status" value="1"/>
</dbReference>
<dbReference type="SUPFAM" id="SSF56204">
    <property type="entry name" value="Hect, E3 ligase catalytic domain"/>
    <property type="match status" value="1"/>
</dbReference>
<evidence type="ECO:0000313" key="6">
    <source>
        <dbReference type="Proteomes" id="UP001190700"/>
    </source>
</evidence>
<proteinExistence type="predicted"/>
<dbReference type="SMART" id="SM00119">
    <property type="entry name" value="HECTc"/>
    <property type="match status" value="1"/>
</dbReference>
<accession>A0AAE0GBJ7</accession>
<dbReference type="EMBL" id="LGRX02007400">
    <property type="protein sequence ID" value="KAK3275079.1"/>
    <property type="molecule type" value="Genomic_DNA"/>
</dbReference>
<feature type="region of interest" description="Disordered" evidence="3">
    <location>
        <begin position="319"/>
        <end position="343"/>
    </location>
</feature>
<dbReference type="PANTHER" id="PTHR46654:SF1">
    <property type="entry name" value="E3 UBIQUITIN-PROTEIN LIGASE HECTD3"/>
    <property type="match status" value="1"/>
</dbReference>
<feature type="domain" description="HECT" evidence="4">
    <location>
        <begin position="538"/>
        <end position="851"/>
    </location>
</feature>
<comment type="caution">
    <text evidence="5">The sequence shown here is derived from an EMBL/GenBank/DDBJ whole genome shotgun (WGS) entry which is preliminary data.</text>
</comment>
<gene>
    <name evidence="5" type="ORF">CYMTET_16768</name>
</gene>
<dbReference type="InterPro" id="IPR043136">
    <property type="entry name" value="B30.2/SPRY_sf"/>
</dbReference>
<dbReference type="InterPro" id="IPR042469">
    <property type="entry name" value="HECTD3"/>
</dbReference>
<dbReference type="InterPro" id="IPR000569">
    <property type="entry name" value="HECT_dom"/>
</dbReference>
<evidence type="ECO:0000256" key="2">
    <source>
        <dbReference type="PROSITE-ProRule" id="PRU00104"/>
    </source>
</evidence>
<protein>
    <recommendedName>
        <fullName evidence="4">HECT domain-containing protein</fullName>
    </recommendedName>
</protein>
<evidence type="ECO:0000256" key="1">
    <source>
        <dbReference type="ARBA" id="ARBA00022786"/>
    </source>
</evidence>
<dbReference type="GO" id="GO:0004842">
    <property type="term" value="F:ubiquitin-protein transferase activity"/>
    <property type="evidence" value="ECO:0007669"/>
    <property type="project" value="InterPro"/>
</dbReference>
<name>A0AAE0GBJ7_9CHLO</name>
<keyword evidence="6" id="KW-1185">Reference proteome</keyword>
<reference evidence="5 6" key="1">
    <citation type="journal article" date="2015" name="Genome Biol. Evol.">
        <title>Comparative Genomics of a Bacterivorous Green Alga Reveals Evolutionary Causalities and Consequences of Phago-Mixotrophic Mode of Nutrition.</title>
        <authorList>
            <person name="Burns J.A."/>
            <person name="Paasch A."/>
            <person name="Narechania A."/>
            <person name="Kim E."/>
        </authorList>
    </citation>
    <scope>NUCLEOTIDE SEQUENCE [LARGE SCALE GENOMIC DNA]</scope>
    <source>
        <strain evidence="5 6">PLY_AMNH</strain>
    </source>
</reference>
<dbReference type="PROSITE" id="PS50237">
    <property type="entry name" value="HECT"/>
    <property type="match status" value="1"/>
</dbReference>
<dbReference type="InterPro" id="IPR035983">
    <property type="entry name" value="Hect_E3_ubiquitin_ligase"/>
</dbReference>
<dbReference type="Proteomes" id="UP001190700">
    <property type="component" value="Unassembled WGS sequence"/>
</dbReference>